<evidence type="ECO:0000256" key="1">
    <source>
        <dbReference type="SAM" id="MobiDB-lite"/>
    </source>
</evidence>
<dbReference type="PANTHER" id="PTHR34219">
    <property type="entry name" value="IRON-REGULATED INNER MEMBRANE PROTEIN-RELATED"/>
    <property type="match status" value="1"/>
</dbReference>
<keyword evidence="4" id="KW-1185">Reference proteome</keyword>
<feature type="transmembrane region" description="Helical" evidence="2">
    <location>
        <begin position="159"/>
        <end position="180"/>
    </location>
</feature>
<dbReference type="RefSeq" id="WP_394478675.1">
    <property type="nucleotide sequence ID" value="NZ_JBIGHV010000004.1"/>
</dbReference>
<reference evidence="3 4" key="1">
    <citation type="submission" date="2024-08" db="EMBL/GenBank/DDBJ databases">
        <authorList>
            <person name="Lu H."/>
        </authorList>
    </citation>
    <scope>NUCLEOTIDE SEQUENCE [LARGE SCALE GENOMIC DNA]</scope>
    <source>
        <strain evidence="3 4">LYH14W</strain>
    </source>
</reference>
<feature type="transmembrane region" description="Helical" evidence="2">
    <location>
        <begin position="399"/>
        <end position="424"/>
    </location>
</feature>
<dbReference type="Pfam" id="PF03929">
    <property type="entry name" value="PepSY_TM"/>
    <property type="match status" value="1"/>
</dbReference>
<keyword evidence="2" id="KW-0812">Transmembrane</keyword>
<dbReference type="EMBL" id="JBIGHV010000004">
    <property type="protein sequence ID" value="MFG6430417.1"/>
    <property type="molecule type" value="Genomic_DNA"/>
</dbReference>
<dbReference type="Proteomes" id="UP001606210">
    <property type="component" value="Unassembled WGS sequence"/>
</dbReference>
<dbReference type="PANTHER" id="PTHR34219:SF1">
    <property type="entry name" value="PEPSY DOMAIN-CONTAINING PROTEIN"/>
    <property type="match status" value="1"/>
</dbReference>
<evidence type="ECO:0000256" key="2">
    <source>
        <dbReference type="SAM" id="Phobius"/>
    </source>
</evidence>
<evidence type="ECO:0000313" key="4">
    <source>
        <dbReference type="Proteomes" id="UP001606210"/>
    </source>
</evidence>
<proteinExistence type="predicted"/>
<keyword evidence="2" id="KW-1133">Transmembrane helix</keyword>
<feature type="transmembrane region" description="Helical" evidence="2">
    <location>
        <begin position="354"/>
        <end position="375"/>
    </location>
</feature>
<name>A0ABW7F1A7_9BURK</name>
<feature type="transmembrane region" description="Helical" evidence="2">
    <location>
        <begin position="20"/>
        <end position="41"/>
    </location>
</feature>
<accession>A0ABW7F1A7</accession>
<keyword evidence="2" id="KW-0472">Membrane</keyword>
<protein>
    <submittedName>
        <fullName evidence="3">PepSY-associated TM helix domain-containing protein</fullName>
    </submittedName>
</protein>
<dbReference type="InterPro" id="IPR005625">
    <property type="entry name" value="PepSY-ass_TM"/>
</dbReference>
<sequence>MSTLSSSSALNRLFWRLHFWAGLISSPIILFAALTGLLYVFTPQIEAWRHADVDRVNVGSQRLPLDVQVQAALAAAPDAALRHVVSAHAADDSTQVWLRAPHAHHGAGGEHDHGLPSGSIVYVNPYTGQVLGQLQEMDRFKTWAKKLHSNALQGDGWRWLIELGASWMLVLFATGLVMWWPRPQARGGDGWRALVPRWGRGRATWRDLHAVVAIALGLVLAVVLVTGLTWAEHSGKRFRDMQRSLSQDAPRAPKGLQSTAAESPHLSWQAAYDTARSRAPDIAMQLTPPAGKDGVWRAENFDRSQPTGRFSLALDARTGATLFASGWYDFPALAQATAVGIPFHRGEFGVWNQVLLALAALAAVFSVVSGFVMWWQRRPRGKVAAPTLPARTLKAVPLWLWPLMAALGWAMPVFGWSLLAFVALEGLAALAPRRKTAH</sequence>
<organism evidence="3 4">
    <name type="scientific">Pelomonas parva</name>
    <dbReference type="NCBI Taxonomy" id="3299032"/>
    <lineage>
        <taxon>Bacteria</taxon>
        <taxon>Pseudomonadati</taxon>
        <taxon>Pseudomonadota</taxon>
        <taxon>Betaproteobacteria</taxon>
        <taxon>Burkholderiales</taxon>
        <taxon>Sphaerotilaceae</taxon>
        <taxon>Roseateles</taxon>
    </lineage>
</organism>
<feature type="transmembrane region" description="Helical" evidence="2">
    <location>
        <begin position="208"/>
        <end position="231"/>
    </location>
</feature>
<gene>
    <name evidence="3" type="ORF">ACG00Y_10855</name>
</gene>
<comment type="caution">
    <text evidence="3">The sequence shown here is derived from an EMBL/GenBank/DDBJ whole genome shotgun (WGS) entry which is preliminary data.</text>
</comment>
<feature type="region of interest" description="Disordered" evidence="1">
    <location>
        <begin position="241"/>
        <end position="265"/>
    </location>
</feature>
<evidence type="ECO:0000313" key="3">
    <source>
        <dbReference type="EMBL" id="MFG6430417.1"/>
    </source>
</evidence>